<sequence>MDKLQRLQQNNLSVEEYRQKMELYLMRVGIREEERLTIARFLSGFNFEIRDRVELLPYRDLDDLVQLCIRVEQQHLRKNSFKKDKSHSSSYVKKDYKREGQFSKYESSKSFSKGQEKEKDKEKEKNKNVITSSSKSSEIKCLKCLGKGHLASECPNKKIMILRGHDGKGRRSDR</sequence>
<evidence type="ECO:0000256" key="2">
    <source>
        <dbReference type="SAM" id="MobiDB-lite"/>
    </source>
</evidence>
<keyword evidence="1" id="KW-0479">Metal-binding</keyword>
<keyword evidence="5" id="KW-1185">Reference proteome</keyword>
<evidence type="ECO:0000259" key="3">
    <source>
        <dbReference type="PROSITE" id="PS50158"/>
    </source>
</evidence>
<dbReference type="InterPro" id="IPR001878">
    <property type="entry name" value="Znf_CCHC"/>
</dbReference>
<dbReference type="Gene3D" id="4.10.60.10">
    <property type="entry name" value="Zinc finger, CCHC-type"/>
    <property type="match status" value="1"/>
</dbReference>
<feature type="compositionally biased region" description="Basic and acidic residues" evidence="2">
    <location>
        <begin position="114"/>
        <end position="127"/>
    </location>
</feature>
<dbReference type="Gramene" id="C.cajan_46190.t">
    <property type="protein sequence ID" value="C.cajan_46190.t.cds1"/>
    <property type="gene ID" value="C.cajan_46190"/>
</dbReference>
<reference evidence="4" key="1">
    <citation type="journal article" date="2012" name="Nat. Biotechnol.">
        <title>Draft genome sequence of pigeonpea (Cajanus cajan), an orphan legume crop of resource-poor farmers.</title>
        <authorList>
            <person name="Varshney R.K."/>
            <person name="Chen W."/>
            <person name="Li Y."/>
            <person name="Bharti A.K."/>
            <person name="Saxena R.K."/>
            <person name="Schlueter J.A."/>
            <person name="Donoghue M.T."/>
            <person name="Azam S."/>
            <person name="Fan G."/>
            <person name="Whaley A.M."/>
            <person name="Farmer A.D."/>
            <person name="Sheridan J."/>
            <person name="Iwata A."/>
            <person name="Tuteja R."/>
            <person name="Penmetsa R.V."/>
            <person name="Wu W."/>
            <person name="Upadhyaya H.D."/>
            <person name="Yang S.P."/>
            <person name="Shah T."/>
            <person name="Saxena K.B."/>
            <person name="Michael T."/>
            <person name="McCombie W.R."/>
            <person name="Yang B."/>
            <person name="Zhang G."/>
            <person name="Yang H."/>
            <person name="Wang J."/>
            <person name="Spillane C."/>
            <person name="Cook D.R."/>
            <person name="May G.D."/>
            <person name="Xu X."/>
            <person name="Jackson S.A."/>
        </authorList>
    </citation>
    <scope>NUCLEOTIDE SEQUENCE [LARGE SCALE GENOMIC DNA]</scope>
</reference>
<gene>
    <name evidence="4" type="ORF">KK1_047391</name>
</gene>
<organism evidence="4 5">
    <name type="scientific">Cajanus cajan</name>
    <name type="common">Pigeon pea</name>
    <name type="synonym">Cajanus indicus</name>
    <dbReference type="NCBI Taxonomy" id="3821"/>
    <lineage>
        <taxon>Eukaryota</taxon>
        <taxon>Viridiplantae</taxon>
        <taxon>Streptophyta</taxon>
        <taxon>Embryophyta</taxon>
        <taxon>Tracheophyta</taxon>
        <taxon>Spermatophyta</taxon>
        <taxon>Magnoliopsida</taxon>
        <taxon>eudicotyledons</taxon>
        <taxon>Gunneridae</taxon>
        <taxon>Pentapetalae</taxon>
        <taxon>rosids</taxon>
        <taxon>fabids</taxon>
        <taxon>Fabales</taxon>
        <taxon>Fabaceae</taxon>
        <taxon>Papilionoideae</taxon>
        <taxon>50 kb inversion clade</taxon>
        <taxon>NPAAA clade</taxon>
        <taxon>indigoferoid/millettioid clade</taxon>
        <taxon>Phaseoleae</taxon>
        <taxon>Cajanus</taxon>
    </lineage>
</organism>
<dbReference type="PROSITE" id="PS50158">
    <property type="entry name" value="ZF_CCHC"/>
    <property type="match status" value="1"/>
</dbReference>
<evidence type="ECO:0000256" key="1">
    <source>
        <dbReference type="PROSITE-ProRule" id="PRU00047"/>
    </source>
</evidence>
<feature type="region of interest" description="Disordered" evidence="2">
    <location>
        <begin position="102"/>
        <end position="137"/>
    </location>
</feature>
<dbReference type="SMART" id="SM00343">
    <property type="entry name" value="ZnF_C2HC"/>
    <property type="match status" value="1"/>
</dbReference>
<dbReference type="Proteomes" id="UP000075243">
    <property type="component" value="Unassembled WGS sequence"/>
</dbReference>
<dbReference type="PANTHER" id="PTHR35046:SF26">
    <property type="entry name" value="RNA-DIRECTED DNA POLYMERASE"/>
    <property type="match status" value="1"/>
</dbReference>
<keyword evidence="1" id="KW-0863">Zinc-finger</keyword>
<proteinExistence type="predicted"/>
<evidence type="ECO:0000313" key="4">
    <source>
        <dbReference type="EMBL" id="KYP32027.1"/>
    </source>
</evidence>
<evidence type="ECO:0000313" key="5">
    <source>
        <dbReference type="Proteomes" id="UP000075243"/>
    </source>
</evidence>
<dbReference type="InterPro" id="IPR036875">
    <property type="entry name" value="Znf_CCHC_sf"/>
</dbReference>
<dbReference type="AlphaFoldDB" id="A0A151QNZ6"/>
<dbReference type="PANTHER" id="PTHR35046">
    <property type="entry name" value="ZINC KNUCKLE (CCHC-TYPE) FAMILY PROTEIN"/>
    <property type="match status" value="1"/>
</dbReference>
<keyword evidence="1" id="KW-0862">Zinc</keyword>
<accession>A0A151QNZ6</accession>
<dbReference type="SUPFAM" id="SSF57756">
    <property type="entry name" value="Retrovirus zinc finger-like domains"/>
    <property type="match status" value="1"/>
</dbReference>
<dbReference type="GO" id="GO:0003676">
    <property type="term" value="F:nucleic acid binding"/>
    <property type="evidence" value="ECO:0007669"/>
    <property type="project" value="InterPro"/>
</dbReference>
<name>A0A151QNZ6_CAJCA</name>
<feature type="compositionally biased region" description="Low complexity" evidence="2">
    <location>
        <begin position="102"/>
        <end position="113"/>
    </location>
</feature>
<dbReference type="GO" id="GO:0008270">
    <property type="term" value="F:zinc ion binding"/>
    <property type="evidence" value="ECO:0007669"/>
    <property type="project" value="UniProtKB-KW"/>
</dbReference>
<dbReference type="EMBL" id="KQ485496">
    <property type="protein sequence ID" value="KYP32027.1"/>
    <property type="molecule type" value="Genomic_DNA"/>
</dbReference>
<feature type="domain" description="CCHC-type" evidence="3">
    <location>
        <begin position="140"/>
        <end position="156"/>
    </location>
</feature>
<protein>
    <recommendedName>
        <fullName evidence="3">CCHC-type domain-containing protein</fullName>
    </recommendedName>
</protein>
<dbReference type="OMA" id="KKTICFR"/>